<dbReference type="EMBL" id="LT907782">
    <property type="protein sequence ID" value="SNX61180.1"/>
    <property type="molecule type" value="Genomic_DNA"/>
</dbReference>
<accession>A0A285C133</accession>
<organism evidence="1 2">
    <name type="scientific">Nitrosomonas ureae</name>
    <dbReference type="NCBI Taxonomy" id="44577"/>
    <lineage>
        <taxon>Bacteria</taxon>
        <taxon>Pseudomonadati</taxon>
        <taxon>Pseudomonadota</taxon>
        <taxon>Betaproteobacteria</taxon>
        <taxon>Nitrosomonadales</taxon>
        <taxon>Nitrosomonadaceae</taxon>
        <taxon>Nitrosomonas</taxon>
    </lineage>
</organism>
<proteinExistence type="predicted"/>
<name>A0A285C133_9PROT</name>
<reference evidence="1 2" key="1">
    <citation type="submission" date="2017-08" db="EMBL/GenBank/DDBJ databases">
        <authorList>
            <person name="de Groot N.N."/>
        </authorList>
    </citation>
    <scope>NUCLEOTIDE SEQUENCE [LARGE SCALE GENOMIC DNA]</scope>
    <source>
        <strain evidence="1 2">Nm15</strain>
    </source>
</reference>
<dbReference type="Proteomes" id="UP000242498">
    <property type="component" value="Chromosome I"/>
</dbReference>
<evidence type="ECO:0000313" key="2">
    <source>
        <dbReference type="Proteomes" id="UP000242498"/>
    </source>
</evidence>
<dbReference type="AlphaFoldDB" id="A0A285C133"/>
<protein>
    <submittedName>
        <fullName evidence="1">Uncharacterized protein</fullName>
    </submittedName>
</protein>
<evidence type="ECO:0000313" key="1">
    <source>
        <dbReference type="EMBL" id="SNX61180.1"/>
    </source>
</evidence>
<sequence>MNPIRKLKKVDLYTTSTTRGEANDLTQEQLAIVEKMVISVCVIIRAQQDRGLALHQQFIQLIGERFAVILTQGGLAARINAAIAQSFHEIAHA</sequence>
<gene>
    <name evidence="1" type="ORF">SAMN06296273_2636</name>
</gene>